<accession>A0A975GAZ8</accession>
<name>A0A975GAZ8_9THEO</name>
<dbReference type="RefSeq" id="WP_284680740.1">
    <property type="nucleotide sequence ID" value="NZ_CP060096.1"/>
</dbReference>
<dbReference type="EMBL" id="CP060096">
    <property type="protein sequence ID" value="QSZ28014.1"/>
    <property type="molecule type" value="Genomic_DNA"/>
</dbReference>
<evidence type="ECO:0000313" key="1">
    <source>
        <dbReference type="EMBL" id="QSZ28014.1"/>
    </source>
</evidence>
<proteinExistence type="predicted"/>
<protein>
    <submittedName>
        <fullName evidence="1">Uncharacterized protein</fullName>
    </submittedName>
</protein>
<evidence type="ECO:0000313" key="2">
    <source>
        <dbReference type="Proteomes" id="UP000671913"/>
    </source>
</evidence>
<dbReference type="Proteomes" id="UP000671913">
    <property type="component" value="Chromosome"/>
</dbReference>
<reference evidence="1" key="1">
    <citation type="submission" date="2020-08" db="EMBL/GenBank/DDBJ databases">
        <title>Genomic insights into the carbon and energy metabolism of the first obligate autotrophic acetogenic bacterium Aceticella autotrophica gen. nov., sp. nov.</title>
        <authorList>
            <person name="Toshchakov S.V."/>
            <person name="Elcheninov A.G."/>
            <person name="Kublanov I.V."/>
            <person name="Frolov E.N."/>
            <person name="Lebedinsky A.V."/>
        </authorList>
    </citation>
    <scope>NUCLEOTIDE SEQUENCE</scope>
    <source>
        <strain evidence="1">3443-3Ac</strain>
    </source>
</reference>
<organism evidence="1 2">
    <name type="scientific">Aceticella autotrophica</name>
    <dbReference type="NCBI Taxonomy" id="2755338"/>
    <lineage>
        <taxon>Bacteria</taxon>
        <taxon>Bacillati</taxon>
        <taxon>Bacillota</taxon>
        <taxon>Clostridia</taxon>
        <taxon>Thermoanaerobacterales</taxon>
        <taxon>Thermoanaerobacteraceae</taxon>
        <taxon>Aceticella</taxon>
    </lineage>
</organism>
<keyword evidence="2" id="KW-1185">Reference proteome</keyword>
<dbReference type="KEGG" id="aaut:ACETAC_03915"/>
<dbReference type="AlphaFoldDB" id="A0A975GAZ8"/>
<sequence length="48" mass="5499">MPIISFEIIIKITGELIIVKRPESYTDALAGPSKNMWKQVVRTKILKK</sequence>
<gene>
    <name evidence="1" type="ORF">ACETAC_03915</name>
</gene>